<dbReference type="PROSITE" id="PS00086">
    <property type="entry name" value="CYTOCHROME_P450"/>
    <property type="match status" value="1"/>
</dbReference>
<feature type="binding site" description="axial binding residue" evidence="6">
    <location>
        <position position="338"/>
    </location>
    <ligand>
        <name>heme</name>
        <dbReference type="ChEBI" id="CHEBI:30413"/>
    </ligand>
    <ligandPart>
        <name>Fe</name>
        <dbReference type="ChEBI" id="CHEBI:18248"/>
    </ligandPart>
</feature>
<keyword evidence="9" id="KW-1185">Reference proteome</keyword>
<evidence type="ECO:0008006" key="10">
    <source>
        <dbReference type="Google" id="ProtNLM"/>
    </source>
</evidence>
<dbReference type="Pfam" id="PF00067">
    <property type="entry name" value="p450"/>
    <property type="match status" value="2"/>
</dbReference>
<evidence type="ECO:0000313" key="8">
    <source>
        <dbReference type="EMBL" id="CAD6904603.1"/>
    </source>
</evidence>
<dbReference type="AlphaFoldDB" id="A0A9N8Q8Z6"/>
<evidence type="ECO:0000256" key="5">
    <source>
        <dbReference type="ARBA" id="ARBA00023004"/>
    </source>
</evidence>
<comment type="similarity">
    <text evidence="2 7">Belongs to the cytochrome P450 family.</text>
</comment>
<reference evidence="8 9" key="1">
    <citation type="submission" date="2020-10" db="EMBL/GenBank/DDBJ databases">
        <authorList>
            <person name="Sedaghatjoo S."/>
        </authorList>
    </citation>
    <scope>NUCLEOTIDE SEQUENCE [LARGE SCALE GENOMIC DNA]</scope>
    <source>
        <strain evidence="8 9">LLFL</strain>
    </source>
</reference>
<dbReference type="GO" id="GO:0020037">
    <property type="term" value="F:heme binding"/>
    <property type="evidence" value="ECO:0007669"/>
    <property type="project" value="InterPro"/>
</dbReference>
<dbReference type="InterPro" id="IPR017972">
    <property type="entry name" value="Cyt_P450_CS"/>
</dbReference>
<comment type="cofactor">
    <cofactor evidence="1 6">
        <name>heme</name>
        <dbReference type="ChEBI" id="CHEBI:30413"/>
    </cofactor>
</comment>
<dbReference type="GO" id="GO:0016705">
    <property type="term" value="F:oxidoreductase activity, acting on paired donors, with incorporation or reduction of molecular oxygen"/>
    <property type="evidence" value="ECO:0007669"/>
    <property type="project" value="InterPro"/>
</dbReference>
<evidence type="ECO:0000256" key="2">
    <source>
        <dbReference type="ARBA" id="ARBA00010617"/>
    </source>
</evidence>
<gene>
    <name evidence="8" type="ORF">JKILLFL_G1411</name>
</gene>
<proteinExistence type="inferred from homology"/>
<protein>
    <recommendedName>
        <fullName evidence="10">Cytochrome P450</fullName>
    </recommendedName>
</protein>
<dbReference type="InterPro" id="IPR002401">
    <property type="entry name" value="Cyt_P450_E_grp-I"/>
</dbReference>
<name>A0A9N8Q8Z6_9BASI</name>
<dbReference type="PANTHER" id="PTHR24305">
    <property type="entry name" value="CYTOCHROME P450"/>
    <property type="match status" value="1"/>
</dbReference>
<dbReference type="EMBL" id="CAJHJF010000640">
    <property type="protein sequence ID" value="CAD6904603.1"/>
    <property type="molecule type" value="Genomic_DNA"/>
</dbReference>
<dbReference type="PRINTS" id="PR00463">
    <property type="entry name" value="EP450I"/>
</dbReference>
<dbReference type="InterPro" id="IPR050121">
    <property type="entry name" value="Cytochrome_P450_monoxygenase"/>
</dbReference>
<dbReference type="Proteomes" id="UP000836404">
    <property type="component" value="Unassembled WGS sequence"/>
</dbReference>
<dbReference type="PANTHER" id="PTHR24305:SF166">
    <property type="entry name" value="CYTOCHROME P450 12A4, MITOCHONDRIAL-RELATED"/>
    <property type="match status" value="1"/>
</dbReference>
<keyword evidence="3 6" id="KW-0479">Metal-binding</keyword>
<dbReference type="SUPFAM" id="SSF48264">
    <property type="entry name" value="Cytochrome P450"/>
    <property type="match status" value="1"/>
</dbReference>
<keyword evidence="7" id="KW-0503">Monooxygenase</keyword>
<keyword evidence="6 7" id="KW-0349">Heme</keyword>
<evidence type="ECO:0000256" key="3">
    <source>
        <dbReference type="ARBA" id="ARBA00022723"/>
    </source>
</evidence>
<dbReference type="Gene3D" id="1.10.630.10">
    <property type="entry name" value="Cytochrome P450"/>
    <property type="match status" value="2"/>
</dbReference>
<comment type="caution">
    <text evidence="8">The sequence shown here is derived from an EMBL/GenBank/DDBJ whole genome shotgun (WGS) entry which is preliminary data.</text>
</comment>
<evidence type="ECO:0000256" key="6">
    <source>
        <dbReference type="PIRSR" id="PIRSR602401-1"/>
    </source>
</evidence>
<keyword evidence="4 7" id="KW-0560">Oxidoreductase</keyword>
<dbReference type="InterPro" id="IPR036396">
    <property type="entry name" value="Cyt_P450_sf"/>
</dbReference>
<evidence type="ECO:0000256" key="7">
    <source>
        <dbReference type="RuleBase" id="RU000461"/>
    </source>
</evidence>
<dbReference type="PRINTS" id="PR00385">
    <property type="entry name" value="P450"/>
</dbReference>
<evidence type="ECO:0000313" key="9">
    <source>
        <dbReference type="Proteomes" id="UP000836404"/>
    </source>
</evidence>
<sequence length="402" mass="44270">MTDLESRIACMLLGDGIVTSTPASEHHRRMRKALASSFSSASIASLSPTFFRHARGLVDTIQDQIQSHRACSPDPLPLDVVPLLNAVAFDILAEAGLGYESGCVESLRARRRGDSKAVRDPLAAAFDSTNAAFTSQHPVTQVCLTFLGYMIPPLARVPVRRKSTSTVFLPQELKLMILFTMKGHETTASTLSWLILSLATHQGFQARLARSIEGLDWEHAASDPLVEATVKEVLRLHPPSRVLRRTTKEDGVILPLSRPLRDSKDELNGNDSGDLTKLVVPEGQDIVIGLAAINRSKDLWGVDADDFSPDRWFALPASHEGAHLPYDLASFGFGPKTCLGARFALFELKVLTAALVQHFHFIRRPDIEIVTRQGLFFRPAVKGEERMGPQLPVLVTLRERFA</sequence>
<organism evidence="8 9">
    <name type="scientific">Tilletia laevis</name>
    <dbReference type="NCBI Taxonomy" id="157183"/>
    <lineage>
        <taxon>Eukaryota</taxon>
        <taxon>Fungi</taxon>
        <taxon>Dikarya</taxon>
        <taxon>Basidiomycota</taxon>
        <taxon>Ustilaginomycotina</taxon>
        <taxon>Exobasidiomycetes</taxon>
        <taxon>Tilletiales</taxon>
        <taxon>Tilletiaceae</taxon>
        <taxon>Tilletia</taxon>
    </lineage>
</organism>
<dbReference type="InterPro" id="IPR001128">
    <property type="entry name" value="Cyt_P450"/>
</dbReference>
<evidence type="ECO:0000256" key="4">
    <source>
        <dbReference type="ARBA" id="ARBA00023002"/>
    </source>
</evidence>
<accession>A0A9N8Q8Z6</accession>
<evidence type="ECO:0000256" key="1">
    <source>
        <dbReference type="ARBA" id="ARBA00001971"/>
    </source>
</evidence>
<keyword evidence="5 6" id="KW-0408">Iron</keyword>
<dbReference type="GO" id="GO:0005506">
    <property type="term" value="F:iron ion binding"/>
    <property type="evidence" value="ECO:0007669"/>
    <property type="project" value="InterPro"/>
</dbReference>
<dbReference type="GO" id="GO:0004497">
    <property type="term" value="F:monooxygenase activity"/>
    <property type="evidence" value="ECO:0007669"/>
    <property type="project" value="UniProtKB-KW"/>
</dbReference>